<dbReference type="PANTHER" id="PTHR31587:SF3">
    <property type="entry name" value="EXPRESSED PROTEIN"/>
    <property type="match status" value="1"/>
</dbReference>
<accession>A0AAD9TM38</accession>
<proteinExistence type="predicted"/>
<dbReference type="EMBL" id="JANJYI010000008">
    <property type="protein sequence ID" value="KAK2638119.1"/>
    <property type="molecule type" value="Genomic_DNA"/>
</dbReference>
<gene>
    <name evidence="1" type="ORF">Ddye_025914</name>
</gene>
<reference evidence="1" key="1">
    <citation type="journal article" date="2023" name="Plant J.">
        <title>Genome sequences and population genomics provide insights into the demographic history, inbreeding, and mutation load of two 'living fossil' tree species of Dipteronia.</title>
        <authorList>
            <person name="Feng Y."/>
            <person name="Comes H.P."/>
            <person name="Chen J."/>
            <person name="Zhu S."/>
            <person name="Lu R."/>
            <person name="Zhang X."/>
            <person name="Li P."/>
            <person name="Qiu J."/>
            <person name="Olsen K.M."/>
            <person name="Qiu Y."/>
        </authorList>
    </citation>
    <scope>NUCLEOTIDE SEQUENCE</scope>
    <source>
        <strain evidence="1">KIB01</strain>
    </source>
</reference>
<sequence>MTLRPKPISSCERVQVFGLSRLKLGSYATSFLTTLTLSTVITGAALEVWAARKFVISEDETVDVGIVQFLKWSMRIMATTSIFQLNDDGIQT</sequence>
<dbReference type="PANTHER" id="PTHR31587">
    <property type="entry name" value="TRANSMEMBRANE PROTEIN (DUF2215)"/>
    <property type="match status" value="1"/>
</dbReference>
<name>A0AAD9TM38_9ROSI</name>
<protein>
    <submittedName>
        <fullName evidence="1">Uncharacterized protein</fullName>
    </submittedName>
</protein>
<evidence type="ECO:0000313" key="1">
    <source>
        <dbReference type="EMBL" id="KAK2638119.1"/>
    </source>
</evidence>
<comment type="caution">
    <text evidence="1">The sequence shown here is derived from an EMBL/GenBank/DDBJ whole genome shotgun (WGS) entry which is preliminary data.</text>
</comment>
<organism evidence="1 2">
    <name type="scientific">Dipteronia dyeriana</name>
    <dbReference type="NCBI Taxonomy" id="168575"/>
    <lineage>
        <taxon>Eukaryota</taxon>
        <taxon>Viridiplantae</taxon>
        <taxon>Streptophyta</taxon>
        <taxon>Embryophyta</taxon>
        <taxon>Tracheophyta</taxon>
        <taxon>Spermatophyta</taxon>
        <taxon>Magnoliopsida</taxon>
        <taxon>eudicotyledons</taxon>
        <taxon>Gunneridae</taxon>
        <taxon>Pentapetalae</taxon>
        <taxon>rosids</taxon>
        <taxon>malvids</taxon>
        <taxon>Sapindales</taxon>
        <taxon>Sapindaceae</taxon>
        <taxon>Hippocastanoideae</taxon>
        <taxon>Acereae</taxon>
        <taxon>Dipteronia</taxon>
    </lineage>
</organism>
<dbReference type="AlphaFoldDB" id="A0AAD9TM38"/>
<keyword evidence="2" id="KW-1185">Reference proteome</keyword>
<evidence type="ECO:0000313" key="2">
    <source>
        <dbReference type="Proteomes" id="UP001280121"/>
    </source>
</evidence>
<dbReference type="Proteomes" id="UP001280121">
    <property type="component" value="Unassembled WGS sequence"/>
</dbReference>